<keyword evidence="2" id="KW-1133">Transmembrane helix</keyword>
<feature type="coiled-coil region" evidence="1">
    <location>
        <begin position="77"/>
        <end position="111"/>
    </location>
</feature>
<sequence>MTVESALEIVKKYSIQSLIVIVICIPIAIFFINEYKSLQTLKDAHNKEVYAFYEKISAKENEITQKQGENYKKEIYLEQMKKEYESKLAELENIRKNINSEYTALAAKEKEFTDSNQKRLASEKLQVMMSEFSSFGVDLGHSPKCDDSEEKWKRYNMANAKLREAEAYARANGLYDAYKGFFTSNAPFLISSCG</sequence>
<organism evidence="3">
    <name type="scientific">Salmonella enteritidis</name>
    <dbReference type="NCBI Taxonomy" id="149539"/>
    <lineage>
        <taxon>Bacteria</taxon>
        <taxon>Pseudomonadati</taxon>
        <taxon>Pseudomonadota</taxon>
        <taxon>Gammaproteobacteria</taxon>
        <taxon>Enterobacterales</taxon>
        <taxon>Enterobacteriaceae</taxon>
        <taxon>Salmonella</taxon>
    </lineage>
</organism>
<keyword evidence="2" id="KW-0472">Membrane</keyword>
<keyword evidence="1" id="KW-0175">Coiled coil</keyword>
<evidence type="ECO:0000256" key="2">
    <source>
        <dbReference type="SAM" id="Phobius"/>
    </source>
</evidence>
<keyword evidence="2" id="KW-0812">Transmembrane</keyword>
<dbReference type="RefSeq" id="WP_117141293.1">
    <property type="nucleotide sequence ID" value="NZ_LYYP01000119.1"/>
</dbReference>
<dbReference type="EMBL" id="DAASDO010000007">
    <property type="protein sequence ID" value="HAE5072131.1"/>
    <property type="molecule type" value="Genomic_DNA"/>
</dbReference>
<accession>A0A732ICF1</accession>
<evidence type="ECO:0000313" key="3">
    <source>
        <dbReference type="EMBL" id="HAE5072131.1"/>
    </source>
</evidence>
<evidence type="ECO:0000256" key="1">
    <source>
        <dbReference type="SAM" id="Coils"/>
    </source>
</evidence>
<gene>
    <name evidence="3" type="ORF">G4G55_002361</name>
</gene>
<reference evidence="3" key="1">
    <citation type="journal article" date="2018" name="Genome Biol.">
        <title>SKESA: strategic k-mer extension for scrupulous assemblies.</title>
        <authorList>
            <person name="Souvorov A."/>
            <person name="Agarwala R."/>
            <person name="Lipman D.J."/>
        </authorList>
    </citation>
    <scope>NUCLEOTIDE SEQUENCE</scope>
    <source>
        <strain evidence="3">H9558</strain>
    </source>
</reference>
<feature type="transmembrane region" description="Helical" evidence="2">
    <location>
        <begin position="13"/>
        <end position="32"/>
    </location>
</feature>
<proteinExistence type="predicted"/>
<protein>
    <submittedName>
        <fullName evidence="3">Uncharacterized protein</fullName>
    </submittedName>
</protein>
<reference evidence="3" key="2">
    <citation type="submission" date="2018-07" db="EMBL/GenBank/DDBJ databases">
        <authorList>
            <consortium name="NCBI Pathogen Detection Project"/>
        </authorList>
    </citation>
    <scope>NUCLEOTIDE SEQUENCE</scope>
    <source>
        <strain evidence="3">H9558</strain>
    </source>
</reference>
<comment type="caution">
    <text evidence="3">The sequence shown here is derived from an EMBL/GenBank/DDBJ whole genome shotgun (WGS) entry which is preliminary data.</text>
</comment>
<name>A0A732ICF1_SALEN</name>
<dbReference type="AlphaFoldDB" id="A0A732ICF1"/>